<dbReference type="GO" id="GO:0003995">
    <property type="term" value="F:acyl-CoA dehydrogenase activity"/>
    <property type="evidence" value="ECO:0007669"/>
    <property type="project" value="TreeGrafter"/>
</dbReference>
<dbReference type="SUPFAM" id="SSF47203">
    <property type="entry name" value="Acyl-CoA dehydrogenase C-terminal domain-like"/>
    <property type="match status" value="1"/>
</dbReference>
<accession>A0A916XQS8</accession>
<feature type="domain" description="Acyl-CoA dehydrogenase/oxidase C-terminal" evidence="6">
    <location>
        <begin position="205"/>
        <end position="309"/>
    </location>
</feature>
<reference evidence="8" key="1">
    <citation type="journal article" date="2014" name="Int. J. Syst. Evol. Microbiol.">
        <title>Complete genome sequence of Corynebacterium casei LMG S-19264T (=DSM 44701T), isolated from a smear-ripened cheese.</title>
        <authorList>
            <consortium name="US DOE Joint Genome Institute (JGI-PGF)"/>
            <person name="Walter F."/>
            <person name="Albersmeier A."/>
            <person name="Kalinowski J."/>
            <person name="Ruckert C."/>
        </authorList>
    </citation>
    <scope>NUCLEOTIDE SEQUENCE</scope>
    <source>
        <strain evidence="8">CGMCC 1.12919</strain>
    </source>
</reference>
<keyword evidence="9" id="KW-1185">Reference proteome</keyword>
<evidence type="ECO:0000256" key="2">
    <source>
        <dbReference type="ARBA" id="ARBA00009347"/>
    </source>
</evidence>
<dbReference type="Gene3D" id="1.10.540.10">
    <property type="entry name" value="Acyl-CoA dehydrogenase/oxidase, N-terminal domain"/>
    <property type="match status" value="1"/>
</dbReference>
<evidence type="ECO:0000256" key="3">
    <source>
        <dbReference type="ARBA" id="ARBA00022630"/>
    </source>
</evidence>
<dbReference type="PANTHER" id="PTHR43884:SF20">
    <property type="entry name" value="ACYL-COA DEHYDROGENASE FADE28"/>
    <property type="match status" value="1"/>
</dbReference>
<evidence type="ECO:0000256" key="1">
    <source>
        <dbReference type="ARBA" id="ARBA00001974"/>
    </source>
</evidence>
<proteinExistence type="inferred from homology"/>
<dbReference type="Pfam" id="PF00441">
    <property type="entry name" value="Acyl-CoA_dh_1"/>
    <property type="match status" value="1"/>
</dbReference>
<keyword evidence="5" id="KW-0560">Oxidoreductase</keyword>
<dbReference type="InterPro" id="IPR037069">
    <property type="entry name" value="AcylCoA_DH/ox_N_sf"/>
</dbReference>
<dbReference type="InterPro" id="IPR009100">
    <property type="entry name" value="AcylCoA_DH/oxidase_NM_dom_sf"/>
</dbReference>
<comment type="cofactor">
    <cofactor evidence="1">
        <name>FAD</name>
        <dbReference type="ChEBI" id="CHEBI:57692"/>
    </cofactor>
</comment>
<dbReference type="InterPro" id="IPR009075">
    <property type="entry name" value="AcylCo_DH/oxidase_C"/>
</dbReference>
<keyword evidence="3" id="KW-0285">Flavoprotein</keyword>
<name>A0A916XQS8_9HYPH</name>
<feature type="domain" description="Acyl-CoA dehydrogenase/oxidase N-terminal" evidence="7">
    <location>
        <begin position="3"/>
        <end position="91"/>
    </location>
</feature>
<organism evidence="8 9">
    <name type="scientific">Chelatococcus reniformis</name>
    <dbReference type="NCBI Taxonomy" id="1494448"/>
    <lineage>
        <taxon>Bacteria</taxon>
        <taxon>Pseudomonadati</taxon>
        <taxon>Pseudomonadota</taxon>
        <taxon>Alphaproteobacteria</taxon>
        <taxon>Hyphomicrobiales</taxon>
        <taxon>Chelatococcaceae</taxon>
        <taxon>Chelatococcus</taxon>
    </lineage>
</organism>
<dbReference type="AlphaFoldDB" id="A0A916XQS8"/>
<protein>
    <submittedName>
        <fullName evidence="8">Acyl-CoA dehydrogenase</fullName>
    </submittedName>
</protein>
<dbReference type="InterPro" id="IPR013786">
    <property type="entry name" value="AcylCoA_DH/ox_N"/>
</dbReference>
<dbReference type="RefSeq" id="WP_188612573.1">
    <property type="nucleotide sequence ID" value="NZ_BMGG01000012.1"/>
</dbReference>
<reference evidence="8" key="2">
    <citation type="submission" date="2020-09" db="EMBL/GenBank/DDBJ databases">
        <authorList>
            <person name="Sun Q."/>
            <person name="Zhou Y."/>
        </authorList>
    </citation>
    <scope>NUCLEOTIDE SEQUENCE</scope>
    <source>
        <strain evidence="8">CGMCC 1.12919</strain>
    </source>
</reference>
<evidence type="ECO:0000259" key="7">
    <source>
        <dbReference type="Pfam" id="PF02771"/>
    </source>
</evidence>
<evidence type="ECO:0000256" key="5">
    <source>
        <dbReference type="ARBA" id="ARBA00023002"/>
    </source>
</evidence>
<sequence length="353" mass="35682">MSEMRDMFVETAERLLRDHCTPALLREAAATGELPAGLWAAMVDAGLTKAAVAEDAGGSGADLADALALLVPAGRHGAPGPLAETLLAGWLLGRVGIAVPDEPLALAVPRAGEVIRFSDGAEGPRLAGRVTRVPWARAASGGIVVIADGSAGPVLALARPAGGAVSPAANLAGEPRDDVAFDGAAVEVAAASPVGRDEAWALGAAARSAQMAGALQTVLALSVQYAQDRVQFGKPLAKLQVIQQNLAIIATQAAAAAAGADAAIEAAGHDLSSLAIGAAKARAGEAASIACNIAHQVHGAIGFTREHALHVSTQRLWSWRDEFGNDAFWQQRLGERAVAAGADGLWAMITAAA</sequence>
<dbReference type="Gene3D" id="1.20.140.10">
    <property type="entry name" value="Butyryl-CoA Dehydrogenase, subunit A, domain 3"/>
    <property type="match status" value="1"/>
</dbReference>
<dbReference type="EMBL" id="BMGG01000012">
    <property type="protein sequence ID" value="GGC91782.1"/>
    <property type="molecule type" value="Genomic_DNA"/>
</dbReference>
<dbReference type="PANTHER" id="PTHR43884">
    <property type="entry name" value="ACYL-COA DEHYDROGENASE"/>
    <property type="match status" value="1"/>
</dbReference>
<dbReference type="InterPro" id="IPR036250">
    <property type="entry name" value="AcylCo_DH-like_C"/>
</dbReference>
<gene>
    <name evidence="8" type="ORF">GCM10010994_56960</name>
</gene>
<evidence type="ECO:0000256" key="4">
    <source>
        <dbReference type="ARBA" id="ARBA00022827"/>
    </source>
</evidence>
<dbReference type="Pfam" id="PF02771">
    <property type="entry name" value="Acyl-CoA_dh_N"/>
    <property type="match status" value="1"/>
</dbReference>
<evidence type="ECO:0000313" key="9">
    <source>
        <dbReference type="Proteomes" id="UP000637002"/>
    </source>
</evidence>
<keyword evidence="4" id="KW-0274">FAD</keyword>
<evidence type="ECO:0000313" key="8">
    <source>
        <dbReference type="EMBL" id="GGC91782.1"/>
    </source>
</evidence>
<dbReference type="SUPFAM" id="SSF56645">
    <property type="entry name" value="Acyl-CoA dehydrogenase NM domain-like"/>
    <property type="match status" value="1"/>
</dbReference>
<dbReference type="Proteomes" id="UP000637002">
    <property type="component" value="Unassembled WGS sequence"/>
</dbReference>
<comment type="caution">
    <text evidence="8">The sequence shown here is derived from an EMBL/GenBank/DDBJ whole genome shotgun (WGS) entry which is preliminary data.</text>
</comment>
<evidence type="ECO:0000259" key="6">
    <source>
        <dbReference type="Pfam" id="PF00441"/>
    </source>
</evidence>
<comment type="similarity">
    <text evidence="2">Belongs to the acyl-CoA dehydrogenase family.</text>
</comment>
<dbReference type="GO" id="GO:0050660">
    <property type="term" value="F:flavin adenine dinucleotide binding"/>
    <property type="evidence" value="ECO:0007669"/>
    <property type="project" value="InterPro"/>
</dbReference>